<gene>
    <name evidence="3" type="ORF">XNOV1_A033405</name>
</gene>
<feature type="coiled-coil region" evidence="1">
    <location>
        <begin position="216"/>
        <end position="335"/>
    </location>
</feature>
<protein>
    <submittedName>
        <fullName evidence="3">Golgin subfamily A member 5-like</fullName>
    </submittedName>
</protein>
<feature type="coiled-coil region" evidence="1">
    <location>
        <begin position="71"/>
        <end position="98"/>
    </location>
</feature>
<dbReference type="Proteomes" id="UP001178508">
    <property type="component" value="Chromosome 20"/>
</dbReference>
<evidence type="ECO:0000313" key="3">
    <source>
        <dbReference type="EMBL" id="CAJ1081982.1"/>
    </source>
</evidence>
<proteinExistence type="predicted"/>
<feature type="region of interest" description="Disordered" evidence="2">
    <location>
        <begin position="365"/>
        <end position="404"/>
    </location>
</feature>
<name>A0AAV1H7H0_XYRNO</name>
<dbReference type="EMBL" id="OY660883">
    <property type="protein sequence ID" value="CAJ1081982.1"/>
    <property type="molecule type" value="Genomic_DNA"/>
</dbReference>
<organism evidence="3 4">
    <name type="scientific">Xyrichtys novacula</name>
    <name type="common">Pearly razorfish</name>
    <name type="synonym">Hemipteronotus novacula</name>
    <dbReference type="NCBI Taxonomy" id="13765"/>
    <lineage>
        <taxon>Eukaryota</taxon>
        <taxon>Metazoa</taxon>
        <taxon>Chordata</taxon>
        <taxon>Craniata</taxon>
        <taxon>Vertebrata</taxon>
        <taxon>Euteleostomi</taxon>
        <taxon>Actinopterygii</taxon>
        <taxon>Neopterygii</taxon>
        <taxon>Teleostei</taxon>
        <taxon>Neoteleostei</taxon>
        <taxon>Acanthomorphata</taxon>
        <taxon>Eupercaria</taxon>
        <taxon>Labriformes</taxon>
        <taxon>Labridae</taxon>
        <taxon>Xyrichtys</taxon>
    </lineage>
</organism>
<feature type="region of interest" description="Disordered" evidence="2">
    <location>
        <begin position="1"/>
        <end position="50"/>
    </location>
</feature>
<evidence type="ECO:0000256" key="2">
    <source>
        <dbReference type="SAM" id="MobiDB-lite"/>
    </source>
</evidence>
<reference evidence="3" key="1">
    <citation type="submission" date="2023-08" db="EMBL/GenBank/DDBJ databases">
        <authorList>
            <person name="Alioto T."/>
            <person name="Alioto T."/>
            <person name="Gomez Garrido J."/>
        </authorList>
    </citation>
    <scope>NUCLEOTIDE SEQUENCE</scope>
</reference>
<sequence>MQDCREPQTFSQRMRGGRQVIHQAPPQGGLRVHQQAPYQQQEEASPPLWTPTSWDQIESLSLRLTREKGVRGKQQEIIEALKGEIRELQHKAKLERCEGCEKVFLQMNMGDYSNKTKEELIGVISAQNDIIIEKETPTTLKEEDIHKLTKWDLARANHRLDLQMQGVMTVLKAQEAANKAMEQEMAELKKHYIGETTAAPFSLEEKVDDAQDMAGVQELQDQVTSLKNKLEDERQRASTLQQEQEEMSMFEEKISKDREQVQKLNAEKLSLEEQVKKLQEDVYSRAMEGSKNTEKIQELNDIVSSLSNQLEEAKHQLLEKNKQELQLDERMEEERDILKTTVDDLLPETSKLEDQEETSNAICEDIREPFPELDSTLVDSEGDDSNTVKETPGMISTTPEVITETPEMEAISLWRRFKKSVTPKHRRQYKRQRQRQD</sequence>
<evidence type="ECO:0000313" key="4">
    <source>
        <dbReference type="Proteomes" id="UP001178508"/>
    </source>
</evidence>
<keyword evidence="4" id="KW-1185">Reference proteome</keyword>
<evidence type="ECO:0000256" key="1">
    <source>
        <dbReference type="SAM" id="Coils"/>
    </source>
</evidence>
<keyword evidence="1" id="KW-0175">Coiled coil</keyword>
<dbReference type="AlphaFoldDB" id="A0AAV1H7H0"/>
<accession>A0AAV1H7H0</accession>